<keyword evidence="3" id="KW-0496">Mitochondrion</keyword>
<feature type="non-terminal residue" evidence="4">
    <location>
        <position position="1"/>
    </location>
</feature>
<evidence type="ECO:0000256" key="1">
    <source>
        <dbReference type="ARBA" id="ARBA00004294"/>
    </source>
</evidence>
<gene>
    <name evidence="4" type="ORF">TPAB3V08_LOCUS9202</name>
</gene>
<accession>A0ABN7P2X9</accession>
<keyword evidence="5" id="KW-1185">Reference proteome</keyword>
<evidence type="ECO:0000313" key="5">
    <source>
        <dbReference type="Proteomes" id="UP001153148"/>
    </source>
</evidence>
<reference evidence="4" key="1">
    <citation type="submission" date="2021-03" db="EMBL/GenBank/DDBJ databases">
        <authorList>
            <person name="Tran Van P."/>
        </authorList>
    </citation>
    <scope>NUCLEOTIDE SEQUENCE</scope>
</reference>
<dbReference type="Gene3D" id="2.40.160.10">
    <property type="entry name" value="Porin"/>
    <property type="match status" value="1"/>
</dbReference>
<dbReference type="EMBL" id="CAJPIN010019318">
    <property type="protein sequence ID" value="CAG2062250.1"/>
    <property type="molecule type" value="Genomic_DNA"/>
</dbReference>
<keyword evidence="3" id="KW-1000">Mitochondrion outer membrane</keyword>
<organism evidence="4 5">
    <name type="scientific">Timema podura</name>
    <name type="common">Walking stick</name>
    <dbReference type="NCBI Taxonomy" id="61482"/>
    <lineage>
        <taxon>Eukaryota</taxon>
        <taxon>Metazoa</taxon>
        <taxon>Ecdysozoa</taxon>
        <taxon>Arthropoda</taxon>
        <taxon>Hexapoda</taxon>
        <taxon>Insecta</taxon>
        <taxon>Pterygota</taxon>
        <taxon>Neoptera</taxon>
        <taxon>Polyneoptera</taxon>
        <taxon>Phasmatodea</taxon>
        <taxon>Timematodea</taxon>
        <taxon>Timematoidea</taxon>
        <taxon>Timematidae</taxon>
        <taxon>Timema</taxon>
    </lineage>
</organism>
<keyword evidence="2" id="KW-0472">Membrane</keyword>
<keyword evidence="2" id="KW-0812">Transmembrane</keyword>
<proteinExistence type="predicted"/>
<keyword evidence="2" id="KW-1134">Transmembrane beta strand</keyword>
<sequence length="78" mass="8374">GDKATVSGTVGTRGLHLCYYQRASDKLQLGVELETDLHIKESVASLAYQGKCTHLRGVEKQPLEISTGTRTSAISSLV</sequence>
<evidence type="ECO:0000256" key="2">
    <source>
        <dbReference type="ARBA" id="ARBA00022452"/>
    </source>
</evidence>
<evidence type="ECO:0000313" key="4">
    <source>
        <dbReference type="EMBL" id="CAG2062250.1"/>
    </source>
</evidence>
<evidence type="ECO:0000256" key="3">
    <source>
        <dbReference type="ARBA" id="ARBA00022787"/>
    </source>
</evidence>
<dbReference type="InterPro" id="IPR023614">
    <property type="entry name" value="Porin_dom_sf"/>
</dbReference>
<dbReference type="Proteomes" id="UP001153148">
    <property type="component" value="Unassembled WGS sequence"/>
</dbReference>
<protein>
    <submittedName>
        <fullName evidence="4">Uncharacterized protein</fullName>
    </submittedName>
</protein>
<comment type="subcellular location">
    <subcellularLocation>
        <location evidence="1">Mitochondrion outer membrane</location>
    </subcellularLocation>
</comment>
<comment type="caution">
    <text evidence="4">The sequence shown here is derived from an EMBL/GenBank/DDBJ whole genome shotgun (WGS) entry which is preliminary data.</text>
</comment>
<name>A0ABN7P2X9_TIMPD</name>